<evidence type="ECO:0000313" key="6">
    <source>
        <dbReference type="Proteomes" id="UP001215712"/>
    </source>
</evidence>
<dbReference type="AlphaFoldDB" id="A0AAD6HVV7"/>
<keyword evidence="6" id="KW-1185">Reference proteome</keyword>
<protein>
    <recommendedName>
        <fullName evidence="7">Methyltransferase domain-containing protein</fullName>
    </recommendedName>
</protein>
<proteinExistence type="inferred from homology"/>
<evidence type="ECO:0000256" key="2">
    <source>
        <dbReference type="ARBA" id="ARBA00022679"/>
    </source>
</evidence>
<organism evidence="5 6">
    <name type="scientific">Penicillium malachiteum</name>
    <dbReference type="NCBI Taxonomy" id="1324776"/>
    <lineage>
        <taxon>Eukaryota</taxon>
        <taxon>Fungi</taxon>
        <taxon>Dikarya</taxon>
        <taxon>Ascomycota</taxon>
        <taxon>Pezizomycotina</taxon>
        <taxon>Eurotiomycetes</taxon>
        <taxon>Eurotiomycetidae</taxon>
        <taxon>Eurotiales</taxon>
        <taxon>Aspergillaceae</taxon>
        <taxon>Penicillium</taxon>
    </lineage>
</organism>
<dbReference type="PANTHER" id="PTHR35897">
    <property type="entry name" value="METHYLTRANSFERASE AUSD"/>
    <property type="match status" value="1"/>
</dbReference>
<keyword evidence="3" id="KW-0949">S-adenosyl-L-methionine</keyword>
<dbReference type="SUPFAM" id="SSF53335">
    <property type="entry name" value="S-adenosyl-L-methionine-dependent methyltransferases"/>
    <property type="match status" value="1"/>
</dbReference>
<dbReference type="GO" id="GO:0016740">
    <property type="term" value="F:transferase activity"/>
    <property type="evidence" value="ECO:0007669"/>
    <property type="project" value="UniProtKB-KW"/>
</dbReference>
<dbReference type="Gene3D" id="3.40.50.150">
    <property type="entry name" value="Vaccinia Virus protein VP39"/>
    <property type="match status" value="1"/>
</dbReference>
<evidence type="ECO:0008006" key="7">
    <source>
        <dbReference type="Google" id="ProtNLM"/>
    </source>
</evidence>
<gene>
    <name evidence="5" type="ORF">N7493_000205</name>
</gene>
<accession>A0AAD6HVV7</accession>
<reference evidence="5" key="2">
    <citation type="submission" date="2023-01" db="EMBL/GenBank/DDBJ databases">
        <authorList>
            <person name="Petersen C."/>
        </authorList>
    </citation>
    <scope>NUCLEOTIDE SEQUENCE</scope>
    <source>
        <strain evidence="5">IBT 17514</strain>
    </source>
</reference>
<sequence length="277" mass="31462">MPAIALDSSSWYQDDIGPRMTATAEFVFLSWSGLAGEELVSHLYRVRDQAWSVSKYPCVGLWMFLLDGIAAFPQFPTVLEIAKRPQAKTIDLGCGLGQDLRLLAAHGVPTENMWALDMNDGLWKVGYDLFRDQTQMQAKFIHADFLEVDPALDQGLSPLRSKMDLILASQFTHLFDWAGQLSASKNMVYLSKPGTMIVGFQQGRKTARDIPRPWRTVFYHNKDSFLQLWDVVQQQTGTRWKLDITEVQLKDTGMLDVDVAWMPDDHMGLNFIITREA</sequence>
<keyword evidence="2" id="KW-0808">Transferase</keyword>
<comment type="pathway">
    <text evidence="1">Secondary metabolite biosynthesis.</text>
</comment>
<comment type="caution">
    <text evidence="5">The sequence shown here is derived from an EMBL/GenBank/DDBJ whole genome shotgun (WGS) entry which is preliminary data.</text>
</comment>
<dbReference type="PANTHER" id="PTHR35897:SF1">
    <property type="entry name" value="METHYLTRANSFERASE AUSD"/>
    <property type="match status" value="1"/>
</dbReference>
<dbReference type="Proteomes" id="UP001215712">
    <property type="component" value="Unassembled WGS sequence"/>
</dbReference>
<dbReference type="EMBL" id="JAQJAN010000001">
    <property type="protein sequence ID" value="KAJ5740333.1"/>
    <property type="molecule type" value="Genomic_DNA"/>
</dbReference>
<evidence type="ECO:0000256" key="1">
    <source>
        <dbReference type="ARBA" id="ARBA00005179"/>
    </source>
</evidence>
<evidence type="ECO:0000313" key="5">
    <source>
        <dbReference type="EMBL" id="KAJ5740333.1"/>
    </source>
</evidence>
<reference evidence="5" key="1">
    <citation type="journal article" date="2023" name="IMA Fungus">
        <title>Comparative genomic study of the Penicillium genus elucidates a diverse pangenome and 15 lateral gene transfer events.</title>
        <authorList>
            <person name="Petersen C."/>
            <person name="Sorensen T."/>
            <person name="Nielsen M.R."/>
            <person name="Sondergaard T.E."/>
            <person name="Sorensen J.L."/>
            <person name="Fitzpatrick D.A."/>
            <person name="Frisvad J.C."/>
            <person name="Nielsen K.L."/>
        </authorList>
    </citation>
    <scope>NUCLEOTIDE SEQUENCE</scope>
    <source>
        <strain evidence="5">IBT 17514</strain>
    </source>
</reference>
<comment type="similarity">
    <text evidence="4">Belongs to the class I-like SAM-binding methyltransferase superfamily.</text>
</comment>
<name>A0AAD6HVV7_9EURO</name>
<dbReference type="InterPro" id="IPR029063">
    <property type="entry name" value="SAM-dependent_MTases_sf"/>
</dbReference>
<evidence type="ECO:0000256" key="4">
    <source>
        <dbReference type="ARBA" id="ARBA00038314"/>
    </source>
</evidence>
<dbReference type="CDD" id="cd02440">
    <property type="entry name" value="AdoMet_MTases"/>
    <property type="match status" value="1"/>
</dbReference>
<dbReference type="InterPro" id="IPR051654">
    <property type="entry name" value="Meroterpenoid_MTases"/>
</dbReference>
<evidence type="ECO:0000256" key="3">
    <source>
        <dbReference type="ARBA" id="ARBA00022691"/>
    </source>
</evidence>